<keyword evidence="1" id="KW-0472">Membrane</keyword>
<protein>
    <recommendedName>
        <fullName evidence="4">Integral membrane protein</fullName>
    </recommendedName>
</protein>
<evidence type="ECO:0008006" key="4">
    <source>
        <dbReference type="Google" id="ProtNLM"/>
    </source>
</evidence>
<keyword evidence="3" id="KW-1185">Reference proteome</keyword>
<organism evidence="2 3">
    <name type="scientific">Micromonospora craterilacus</name>
    <dbReference type="NCBI Taxonomy" id="1655439"/>
    <lineage>
        <taxon>Bacteria</taxon>
        <taxon>Bacillati</taxon>
        <taxon>Actinomycetota</taxon>
        <taxon>Actinomycetes</taxon>
        <taxon>Micromonosporales</taxon>
        <taxon>Micromonosporaceae</taxon>
        <taxon>Micromonospora</taxon>
    </lineage>
</organism>
<comment type="caution">
    <text evidence="2">The sequence shown here is derived from an EMBL/GenBank/DDBJ whole genome shotgun (WGS) entry which is preliminary data.</text>
</comment>
<gene>
    <name evidence="2" type="ORF">C1I95_03125</name>
</gene>
<dbReference type="Proteomes" id="UP000248924">
    <property type="component" value="Unassembled WGS sequence"/>
</dbReference>
<dbReference type="AlphaFoldDB" id="A0A2W2F2S2"/>
<dbReference type="RefSeq" id="WP_111212216.1">
    <property type="nucleotide sequence ID" value="NZ_POTY01000008.1"/>
</dbReference>
<keyword evidence="1" id="KW-0812">Transmembrane</keyword>
<accession>A0A2W2F2S2</accession>
<name>A0A2W2F2S2_9ACTN</name>
<feature type="transmembrane region" description="Helical" evidence="1">
    <location>
        <begin position="106"/>
        <end position="123"/>
    </location>
</feature>
<evidence type="ECO:0000256" key="1">
    <source>
        <dbReference type="SAM" id="Phobius"/>
    </source>
</evidence>
<feature type="transmembrane region" description="Helical" evidence="1">
    <location>
        <begin position="75"/>
        <end position="94"/>
    </location>
</feature>
<reference evidence="2 3" key="1">
    <citation type="submission" date="2018-01" db="EMBL/GenBank/DDBJ databases">
        <title>Draft genome sequence of Jishengella sp. NA12.</title>
        <authorList>
            <person name="Sahin N."/>
            <person name="Ay H."/>
            <person name="Saygin H."/>
        </authorList>
    </citation>
    <scope>NUCLEOTIDE SEQUENCE [LARGE SCALE GENOMIC DNA]</scope>
    <source>
        <strain evidence="2 3">NA12</strain>
    </source>
</reference>
<keyword evidence="1" id="KW-1133">Transmembrane helix</keyword>
<evidence type="ECO:0000313" key="2">
    <source>
        <dbReference type="EMBL" id="PZG23619.1"/>
    </source>
</evidence>
<feature type="transmembrane region" description="Helical" evidence="1">
    <location>
        <begin position="42"/>
        <end position="63"/>
    </location>
</feature>
<dbReference type="EMBL" id="POTY01000008">
    <property type="protein sequence ID" value="PZG23619.1"/>
    <property type="molecule type" value="Genomic_DNA"/>
</dbReference>
<evidence type="ECO:0000313" key="3">
    <source>
        <dbReference type="Proteomes" id="UP000248924"/>
    </source>
</evidence>
<proteinExistence type="predicted"/>
<dbReference type="OrthoDB" id="1524823at2"/>
<sequence length="124" mass="12772">MPLAAIALVVLLAVLAAFQVALALGAPLGRFAWGGQHEVLPLPLRVGSAVAIVVYAIIAVIALDRAELIDVLAGPVARVTMWILVGYFALSIAPNALSRSRSERNAMVPVSIALTALALLVAVG</sequence>